<keyword evidence="2" id="KW-1185">Reference proteome</keyword>
<dbReference type="Proteomes" id="UP000092445">
    <property type="component" value="Unassembled WGS sequence"/>
</dbReference>
<evidence type="ECO:0000313" key="2">
    <source>
        <dbReference type="Proteomes" id="UP000092445"/>
    </source>
</evidence>
<reference evidence="2" key="1">
    <citation type="submission" date="2014-03" db="EMBL/GenBank/DDBJ databases">
        <authorList>
            <person name="Aksoy S."/>
            <person name="Warren W."/>
            <person name="Wilson R.K."/>
        </authorList>
    </citation>
    <scope>NUCLEOTIDE SEQUENCE [LARGE SCALE GENOMIC DNA]</scope>
    <source>
        <strain evidence="2">IAEA</strain>
    </source>
</reference>
<organism evidence="1 2">
    <name type="scientific">Glossina pallidipes</name>
    <name type="common">Tsetse fly</name>
    <dbReference type="NCBI Taxonomy" id="7398"/>
    <lineage>
        <taxon>Eukaryota</taxon>
        <taxon>Metazoa</taxon>
        <taxon>Ecdysozoa</taxon>
        <taxon>Arthropoda</taxon>
        <taxon>Hexapoda</taxon>
        <taxon>Insecta</taxon>
        <taxon>Pterygota</taxon>
        <taxon>Neoptera</taxon>
        <taxon>Endopterygota</taxon>
        <taxon>Diptera</taxon>
        <taxon>Brachycera</taxon>
        <taxon>Muscomorpha</taxon>
        <taxon>Hippoboscoidea</taxon>
        <taxon>Glossinidae</taxon>
        <taxon>Glossina</taxon>
    </lineage>
</organism>
<evidence type="ECO:0000313" key="1">
    <source>
        <dbReference type="EnsemblMetazoa" id="GPAI005695-PA"/>
    </source>
</evidence>
<dbReference type="AlphaFoldDB" id="A0A1A9Z6W2"/>
<dbReference type="VEuPathDB" id="VectorBase:GPAI005695"/>
<name>A0A1A9Z6W2_GLOPL</name>
<proteinExistence type="predicted"/>
<protein>
    <submittedName>
        <fullName evidence="1">Uncharacterized protein</fullName>
    </submittedName>
</protein>
<dbReference type="EnsemblMetazoa" id="GPAI005695-RA">
    <property type="protein sequence ID" value="GPAI005695-PA"/>
    <property type="gene ID" value="GPAI005695"/>
</dbReference>
<sequence length="135" mass="15673">MYSVHNKALKHIRPPAIEVVLLFTIQEDLELEWMDKKEKQLIWKILQSRVLFTDRDGQHGAIKSFGDEICKHTHISNEFLPSALAETKPLSQSRETILQHHAGRTINNHYRQHHYNACEVNSSSSSIQIQLCVYL</sequence>
<accession>A0A1A9Z6W2</accession>
<reference evidence="1" key="2">
    <citation type="submission" date="2020-05" db="UniProtKB">
        <authorList>
            <consortium name="EnsemblMetazoa"/>
        </authorList>
    </citation>
    <scope>IDENTIFICATION</scope>
    <source>
        <strain evidence="1">IAEA</strain>
    </source>
</reference>